<dbReference type="SUPFAM" id="SSF51110">
    <property type="entry name" value="alpha-D-mannose-specific plant lectins"/>
    <property type="match status" value="1"/>
</dbReference>
<proteinExistence type="predicted"/>
<evidence type="ECO:0000313" key="3">
    <source>
        <dbReference type="Proteomes" id="UP000005226"/>
    </source>
</evidence>
<evidence type="ECO:0000313" key="2">
    <source>
        <dbReference type="Ensembl" id="ENSTRUP00000055377.2"/>
    </source>
</evidence>
<dbReference type="Proteomes" id="UP000005226">
    <property type="component" value="Chromosome 10"/>
</dbReference>
<protein>
    <recommendedName>
        <fullName evidence="1">Bulb-type lectin domain-containing protein</fullName>
    </recommendedName>
</protein>
<feature type="domain" description="Bulb-type lectin" evidence="1">
    <location>
        <begin position="3"/>
        <end position="111"/>
    </location>
</feature>
<dbReference type="InParanoid" id="A0A3B5KJ27"/>
<dbReference type="AlphaFoldDB" id="A0A3B5KJ27"/>
<organism evidence="2 3">
    <name type="scientific">Takifugu rubripes</name>
    <name type="common">Japanese pufferfish</name>
    <name type="synonym">Fugu rubripes</name>
    <dbReference type="NCBI Taxonomy" id="31033"/>
    <lineage>
        <taxon>Eukaryota</taxon>
        <taxon>Metazoa</taxon>
        <taxon>Chordata</taxon>
        <taxon>Craniata</taxon>
        <taxon>Vertebrata</taxon>
        <taxon>Euteleostomi</taxon>
        <taxon>Actinopterygii</taxon>
        <taxon>Neopterygii</taxon>
        <taxon>Teleostei</taxon>
        <taxon>Neoteleostei</taxon>
        <taxon>Acanthomorphata</taxon>
        <taxon>Eupercaria</taxon>
        <taxon>Tetraodontiformes</taxon>
        <taxon>Tetradontoidea</taxon>
        <taxon>Tetraodontidae</taxon>
        <taxon>Takifugu</taxon>
    </lineage>
</organism>
<dbReference type="InterPro" id="IPR001480">
    <property type="entry name" value="Bulb-type_lectin_dom"/>
</dbReference>
<dbReference type="Ensembl" id="ENSTRUT00000053991.2">
    <property type="protein sequence ID" value="ENSTRUP00000055377.2"/>
    <property type="gene ID" value="ENSTRUG00000024686.2"/>
</dbReference>
<sequence length="111" mass="12932">MSKDVLEGGSELHRGDYLMAKNTEWKAVFQHDAHFVIYGWKPVWASDTYGMDPTRLCMQEDCNLVMYNDEDKPRWHTNTSKGSLSVFRDRTTLHLKDQTIDTETIVIVSDY</sequence>
<keyword evidence="3" id="KW-1185">Reference proteome</keyword>
<reference evidence="2" key="2">
    <citation type="submission" date="2025-08" db="UniProtKB">
        <authorList>
            <consortium name="Ensembl"/>
        </authorList>
    </citation>
    <scope>IDENTIFICATION</scope>
</reference>
<dbReference type="OMA" id="VRYFYMS"/>
<dbReference type="GeneTree" id="ENSGT00390000004989"/>
<dbReference type="Gene3D" id="2.90.10.10">
    <property type="entry name" value="Bulb-type lectin domain"/>
    <property type="match status" value="2"/>
</dbReference>
<name>A0A3B5KJ27_TAKRU</name>
<dbReference type="PROSITE" id="PS50927">
    <property type="entry name" value="BULB_LECTIN"/>
    <property type="match status" value="1"/>
</dbReference>
<evidence type="ECO:0000259" key="1">
    <source>
        <dbReference type="PROSITE" id="PS50927"/>
    </source>
</evidence>
<reference evidence="2 3" key="1">
    <citation type="journal article" date="2011" name="Genome Biol. Evol.">
        <title>Integration of the genetic map and genome assembly of fugu facilitates insights into distinct features of genome evolution in teleosts and mammals.</title>
        <authorList>
            <person name="Kai W."/>
            <person name="Kikuchi K."/>
            <person name="Tohari S."/>
            <person name="Chew A.K."/>
            <person name="Tay A."/>
            <person name="Fujiwara A."/>
            <person name="Hosoya S."/>
            <person name="Suetake H."/>
            <person name="Naruse K."/>
            <person name="Brenner S."/>
            <person name="Suzuki Y."/>
            <person name="Venkatesh B."/>
        </authorList>
    </citation>
    <scope>NUCLEOTIDE SEQUENCE [LARGE SCALE GENOMIC DNA]</scope>
</reference>
<accession>A0A3B5KJ27</accession>
<reference evidence="2" key="3">
    <citation type="submission" date="2025-09" db="UniProtKB">
        <authorList>
            <consortium name="Ensembl"/>
        </authorList>
    </citation>
    <scope>IDENTIFICATION</scope>
</reference>
<dbReference type="InterPro" id="IPR036426">
    <property type="entry name" value="Bulb-type_lectin_dom_sf"/>
</dbReference>